<evidence type="ECO:0000313" key="2">
    <source>
        <dbReference type="Proteomes" id="UP000054516"/>
    </source>
</evidence>
<sequence>MGQLTSSAFVVMVIRDFCFYATPPQQQQAAASSSINPYIQVDQSWHNPSPGGGSPTWVIHEPGRYEVGAF</sequence>
<evidence type="ECO:0000313" key="1">
    <source>
        <dbReference type="EMBL" id="GAW25815.1"/>
    </source>
</evidence>
<keyword evidence="2" id="KW-1185">Reference proteome</keyword>
<dbReference type="AlphaFoldDB" id="A0A1S8A7C2"/>
<proteinExistence type="predicted"/>
<dbReference type="EMBL" id="DF977458">
    <property type="protein sequence ID" value="GAW25815.1"/>
    <property type="molecule type" value="Genomic_DNA"/>
</dbReference>
<dbReference type="Proteomes" id="UP000054516">
    <property type="component" value="Unassembled WGS sequence"/>
</dbReference>
<reference evidence="1" key="1">
    <citation type="submission" date="2016-03" db="EMBL/GenBank/DDBJ databases">
        <title>Draft genome sequence of Rosellinia necatrix.</title>
        <authorList>
            <person name="Kanematsu S."/>
        </authorList>
    </citation>
    <scope>NUCLEOTIDE SEQUENCE [LARGE SCALE GENOMIC DNA]</scope>
    <source>
        <strain evidence="1">W97</strain>
    </source>
</reference>
<accession>A0A1S8A7C2</accession>
<gene>
    <name evidence="1" type="ORF">SAMD00023353_1302230</name>
</gene>
<name>A0A1S8A7C2_ROSNE</name>
<protein>
    <submittedName>
        <fullName evidence="1">Uncharacterized protein</fullName>
    </submittedName>
</protein>
<organism evidence="1">
    <name type="scientific">Rosellinia necatrix</name>
    <name type="common">White root-rot fungus</name>
    <dbReference type="NCBI Taxonomy" id="77044"/>
    <lineage>
        <taxon>Eukaryota</taxon>
        <taxon>Fungi</taxon>
        <taxon>Dikarya</taxon>
        <taxon>Ascomycota</taxon>
        <taxon>Pezizomycotina</taxon>
        <taxon>Sordariomycetes</taxon>
        <taxon>Xylariomycetidae</taxon>
        <taxon>Xylariales</taxon>
        <taxon>Xylariaceae</taxon>
        <taxon>Rosellinia</taxon>
    </lineage>
</organism>